<proteinExistence type="predicted"/>
<dbReference type="InterPro" id="IPR051126">
    <property type="entry name" value="Thiosulfate_sulfurtransferase"/>
</dbReference>
<dbReference type="PROSITE" id="PS50206">
    <property type="entry name" value="RHODANESE_3"/>
    <property type="match status" value="2"/>
</dbReference>
<feature type="region of interest" description="Disordered" evidence="4">
    <location>
        <begin position="1"/>
        <end position="39"/>
    </location>
</feature>
<dbReference type="Pfam" id="PF00581">
    <property type="entry name" value="Rhodanese"/>
    <property type="match status" value="2"/>
</dbReference>
<dbReference type="SUPFAM" id="SSF52821">
    <property type="entry name" value="Rhodanese/Cell cycle control phosphatase"/>
    <property type="match status" value="2"/>
</dbReference>
<comment type="catalytic activity">
    <reaction evidence="3">
        <text>thiosulfate + hydrogen cyanide = thiocyanate + sulfite + 2 H(+)</text>
        <dbReference type="Rhea" id="RHEA:16881"/>
        <dbReference type="ChEBI" id="CHEBI:15378"/>
        <dbReference type="ChEBI" id="CHEBI:17359"/>
        <dbReference type="ChEBI" id="CHEBI:18022"/>
        <dbReference type="ChEBI" id="CHEBI:18407"/>
        <dbReference type="ChEBI" id="CHEBI:33542"/>
        <dbReference type="EC" id="2.8.1.1"/>
    </reaction>
</comment>
<dbReference type="InterPro" id="IPR001763">
    <property type="entry name" value="Rhodanese-like_dom"/>
</dbReference>
<dbReference type="RefSeq" id="WP_270056669.1">
    <property type="nucleotide sequence ID" value="NZ_CP115149.1"/>
</dbReference>
<gene>
    <name evidence="6" type="ORF">O0235_00530</name>
</gene>
<dbReference type="PANTHER" id="PTHR43855:SF1">
    <property type="entry name" value="THIOSULFATE SULFURTRANSFERASE"/>
    <property type="match status" value="1"/>
</dbReference>
<dbReference type="EMBL" id="CP115149">
    <property type="protein sequence ID" value="WBL36144.1"/>
    <property type="molecule type" value="Genomic_DNA"/>
</dbReference>
<dbReference type="SMART" id="SM00450">
    <property type="entry name" value="RHOD"/>
    <property type="match status" value="2"/>
</dbReference>
<evidence type="ECO:0000259" key="5">
    <source>
        <dbReference type="PROSITE" id="PS50206"/>
    </source>
</evidence>
<reference evidence="6 7" key="1">
    <citation type="journal article" date="2023" name="ISME J.">
        <title>Thermophilic Dehalococcoidia with unusual traits shed light on an unexpected past.</title>
        <authorList>
            <person name="Palmer M."/>
            <person name="Covington J.K."/>
            <person name="Zhou E.M."/>
            <person name="Thomas S.C."/>
            <person name="Habib N."/>
            <person name="Seymour C.O."/>
            <person name="Lai D."/>
            <person name="Johnston J."/>
            <person name="Hashimi A."/>
            <person name="Jiao J.Y."/>
            <person name="Muok A.R."/>
            <person name="Liu L."/>
            <person name="Xian W.D."/>
            <person name="Zhi X.Y."/>
            <person name="Li M.M."/>
            <person name="Silva L.P."/>
            <person name="Bowen B.P."/>
            <person name="Louie K."/>
            <person name="Briegel A."/>
            <person name="Pett-Ridge J."/>
            <person name="Weber P.K."/>
            <person name="Tocheva E.I."/>
            <person name="Woyke T."/>
            <person name="Northen T.R."/>
            <person name="Mayali X."/>
            <person name="Li W.J."/>
            <person name="Hedlund B.P."/>
        </authorList>
    </citation>
    <scope>NUCLEOTIDE SEQUENCE [LARGE SCALE GENOMIC DNA]</scope>
    <source>
        <strain evidence="6 7">YIM 72310</strain>
    </source>
</reference>
<evidence type="ECO:0000313" key="6">
    <source>
        <dbReference type="EMBL" id="WBL36144.1"/>
    </source>
</evidence>
<dbReference type="CDD" id="cd01448">
    <property type="entry name" value="TST_Repeat_1"/>
    <property type="match status" value="1"/>
</dbReference>
<feature type="domain" description="Rhodanese" evidence="5">
    <location>
        <begin position="57"/>
        <end position="163"/>
    </location>
</feature>
<dbReference type="PANTHER" id="PTHR43855">
    <property type="entry name" value="THIOSULFATE SULFURTRANSFERASE"/>
    <property type="match status" value="1"/>
</dbReference>
<keyword evidence="7" id="KW-1185">Reference proteome</keyword>
<dbReference type="Gene3D" id="3.40.250.10">
    <property type="entry name" value="Rhodanese-like domain"/>
    <property type="match status" value="2"/>
</dbReference>
<name>A0ABY7M6K0_9CHLR</name>
<organism evidence="6 7">
    <name type="scientific">Tepidiforma flava</name>
    <dbReference type="NCBI Taxonomy" id="3004094"/>
    <lineage>
        <taxon>Bacteria</taxon>
        <taxon>Bacillati</taxon>
        <taxon>Chloroflexota</taxon>
        <taxon>Tepidiformia</taxon>
        <taxon>Tepidiformales</taxon>
        <taxon>Tepidiformaceae</taxon>
        <taxon>Tepidiforma</taxon>
    </lineage>
</organism>
<protein>
    <recommendedName>
        <fullName evidence="1">thiosulfate sulfurtransferase</fullName>
        <ecNumber evidence="1">2.8.1.1</ecNumber>
    </recommendedName>
</protein>
<evidence type="ECO:0000256" key="4">
    <source>
        <dbReference type="SAM" id="MobiDB-lite"/>
    </source>
</evidence>
<evidence type="ECO:0000256" key="3">
    <source>
        <dbReference type="ARBA" id="ARBA00047549"/>
    </source>
</evidence>
<keyword evidence="2" id="KW-0677">Repeat</keyword>
<dbReference type="EC" id="2.8.1.1" evidence="1"/>
<evidence type="ECO:0000313" key="7">
    <source>
        <dbReference type="Proteomes" id="UP001212803"/>
    </source>
</evidence>
<feature type="compositionally biased region" description="Gly residues" evidence="4">
    <location>
        <begin position="1"/>
        <end position="10"/>
    </location>
</feature>
<accession>A0ABY7M6K0</accession>
<dbReference type="CDD" id="cd01449">
    <property type="entry name" value="TST_Repeat_2"/>
    <property type="match status" value="1"/>
</dbReference>
<feature type="domain" description="Rhodanese" evidence="5">
    <location>
        <begin position="195"/>
        <end position="309"/>
    </location>
</feature>
<evidence type="ECO:0000256" key="1">
    <source>
        <dbReference type="ARBA" id="ARBA00012245"/>
    </source>
</evidence>
<dbReference type="PROSITE" id="PS51257">
    <property type="entry name" value="PROKAR_LIPOPROTEIN"/>
    <property type="match status" value="1"/>
</dbReference>
<dbReference type="Proteomes" id="UP001212803">
    <property type="component" value="Chromosome"/>
</dbReference>
<sequence>MAGARAGGAAGAPLAAACGGDDDDPGTAPADGSTAEPAGYAEPNLLAETDWLAGQLGNPSLVVVDIRKKEAYDAGHIPGAVWYDQAALKDPDEKLYVIRESLFAEKVGALGIDNAKEVVIYDDGTGLWATRLWWVLDYYGHDKARVLNGGWAKWEKEGKAVSKEAPTPAKATFAAKPNPDVICALDYVKEKATNPNPNVVILDVRSQAEYTGADVRAARGGHVPTSVNLDWQASLTDGDPKVWKPADQLRAQFAKAGITKDTEVITYCQTGVRAAHSLFTLRLVGLGKGNKVYDGSWAEWGNSKDTPVQQ</sequence>
<evidence type="ECO:0000256" key="2">
    <source>
        <dbReference type="ARBA" id="ARBA00022737"/>
    </source>
</evidence>
<dbReference type="InterPro" id="IPR036873">
    <property type="entry name" value="Rhodanese-like_dom_sf"/>
</dbReference>